<dbReference type="SUPFAM" id="SSF53474">
    <property type="entry name" value="alpha/beta-Hydrolases"/>
    <property type="match status" value="1"/>
</dbReference>
<protein>
    <submittedName>
        <fullName evidence="2">Uncharacterized protein</fullName>
    </submittedName>
</protein>
<keyword evidence="2" id="KW-0614">Plasmid</keyword>
<proteinExistence type="predicted"/>
<dbReference type="Gene3D" id="3.40.50.1820">
    <property type="entry name" value="alpha/beta hydrolase"/>
    <property type="match status" value="1"/>
</dbReference>
<dbReference type="Proteomes" id="UP001303946">
    <property type="component" value="Plasmid unnamed2"/>
</dbReference>
<sequence length="294" mass="30609">MKTFGKRLLQLGLAVCATSLSVSAFAQSSFTTTYRGGTTSLCGSTYTVKGYEPSATGKYPVYVHIVGTGETYDGELAMTQVQAMANKGFVAATVEYSNGSFGSCSSIGTKARCIFNSGSSNSAIAKLCARSKADCSKGVVTGGLSQGSIISVLAKNYDSRVRASYGQGAGTNYSIYNLSSCMNNGGHTQAADRIRLVNGESDTFVGPTASNVRTANQAITGLSCGSSAYSCFRSNGSGWYIVRGSEVQDGSADHCYMMVGGCTTPSGIDSGFRTGSAAWQMNANQNWLKSFVTP</sequence>
<keyword evidence="1" id="KW-0732">Signal</keyword>
<gene>
    <name evidence="2" type="ORF">RXV79_27655</name>
</gene>
<evidence type="ECO:0000256" key="1">
    <source>
        <dbReference type="SAM" id="SignalP"/>
    </source>
</evidence>
<evidence type="ECO:0000313" key="2">
    <source>
        <dbReference type="EMBL" id="WOB11368.1"/>
    </source>
</evidence>
<keyword evidence="3" id="KW-1185">Reference proteome</keyword>
<reference evidence="2 3" key="1">
    <citation type="submission" date="2023-10" db="EMBL/GenBank/DDBJ databases">
        <title>Bacteria for the degradation of biodegradable plastic PBAT(Polybutylene adipate terephthalate).</title>
        <authorList>
            <person name="Weon H.-Y."/>
            <person name="Yeon J."/>
        </authorList>
    </citation>
    <scope>NUCLEOTIDE SEQUENCE [LARGE SCALE GENOMIC DNA]</scope>
    <source>
        <strain evidence="2 3">SBD 7-3</strain>
        <plasmid evidence="2 3">unnamed2</plasmid>
    </source>
</reference>
<feature type="chain" id="PRO_5045780773" evidence="1">
    <location>
        <begin position="27"/>
        <end position="294"/>
    </location>
</feature>
<feature type="signal peptide" evidence="1">
    <location>
        <begin position="1"/>
        <end position="26"/>
    </location>
</feature>
<dbReference type="RefSeq" id="WP_257826917.1">
    <property type="nucleotide sequence ID" value="NZ_CP136338.1"/>
</dbReference>
<accession>A0ABZ0D8P5</accession>
<geneLocation type="plasmid" evidence="2 3">
    <name>unnamed2</name>
</geneLocation>
<name>A0ABZ0D8P5_9BURK</name>
<organism evidence="2 3">
    <name type="scientific">Piscinibacter gummiphilus</name>
    <dbReference type="NCBI Taxonomy" id="946333"/>
    <lineage>
        <taxon>Bacteria</taxon>
        <taxon>Pseudomonadati</taxon>
        <taxon>Pseudomonadota</taxon>
        <taxon>Betaproteobacteria</taxon>
        <taxon>Burkholderiales</taxon>
        <taxon>Sphaerotilaceae</taxon>
        <taxon>Piscinibacter</taxon>
    </lineage>
</organism>
<dbReference type="EMBL" id="CP136338">
    <property type="protein sequence ID" value="WOB11368.1"/>
    <property type="molecule type" value="Genomic_DNA"/>
</dbReference>
<evidence type="ECO:0000313" key="3">
    <source>
        <dbReference type="Proteomes" id="UP001303946"/>
    </source>
</evidence>
<dbReference type="InterPro" id="IPR029058">
    <property type="entry name" value="AB_hydrolase_fold"/>
</dbReference>